<sequence length="136" mass="15540">MEKPEFLGRDWAFPITFHKGAGGPAMAEGKESVAQSLAILFNCSKGERPYRPDYGADLSAYLFDPLSKARESEVKRLVEQAILLFEPRVKLLGVKLQVEELKGQFFIEITYLIRNTNTRQNQVLPFYRDEANELDL</sequence>
<evidence type="ECO:0000313" key="2">
    <source>
        <dbReference type="EMBL" id="OGG94541.1"/>
    </source>
</evidence>
<evidence type="ECO:0000259" key="1">
    <source>
        <dbReference type="Pfam" id="PF04965"/>
    </source>
</evidence>
<name>A0A1F6G8V8_9PROT</name>
<dbReference type="AlphaFoldDB" id="A0A1F6G8V8"/>
<dbReference type="STRING" id="1817772.A2527_00900"/>
<organism evidence="2 3">
    <name type="scientific">Candidatus Lambdaproteobacteria bacterium RIFOXYD2_FULL_50_16</name>
    <dbReference type="NCBI Taxonomy" id="1817772"/>
    <lineage>
        <taxon>Bacteria</taxon>
        <taxon>Pseudomonadati</taxon>
        <taxon>Pseudomonadota</taxon>
        <taxon>Candidatus Lambdaproteobacteria</taxon>
    </lineage>
</organism>
<dbReference type="InterPro" id="IPR007048">
    <property type="entry name" value="IraD/Gp25-like"/>
</dbReference>
<dbReference type="Gene3D" id="3.10.450.40">
    <property type="match status" value="1"/>
</dbReference>
<feature type="domain" description="IraD/Gp25-like" evidence="1">
    <location>
        <begin position="28"/>
        <end position="117"/>
    </location>
</feature>
<dbReference type="Pfam" id="PF04965">
    <property type="entry name" value="GPW_gp25"/>
    <property type="match status" value="1"/>
</dbReference>
<proteinExistence type="predicted"/>
<dbReference type="EMBL" id="MFNE01000037">
    <property type="protein sequence ID" value="OGG94541.1"/>
    <property type="molecule type" value="Genomic_DNA"/>
</dbReference>
<protein>
    <recommendedName>
        <fullName evidence="1">IraD/Gp25-like domain-containing protein</fullName>
    </recommendedName>
</protein>
<dbReference type="Proteomes" id="UP000178449">
    <property type="component" value="Unassembled WGS sequence"/>
</dbReference>
<reference evidence="2 3" key="1">
    <citation type="journal article" date="2016" name="Nat. Commun.">
        <title>Thousands of microbial genomes shed light on interconnected biogeochemical processes in an aquifer system.</title>
        <authorList>
            <person name="Anantharaman K."/>
            <person name="Brown C.T."/>
            <person name="Hug L.A."/>
            <person name="Sharon I."/>
            <person name="Castelle C.J."/>
            <person name="Probst A.J."/>
            <person name="Thomas B.C."/>
            <person name="Singh A."/>
            <person name="Wilkins M.J."/>
            <person name="Karaoz U."/>
            <person name="Brodie E.L."/>
            <person name="Williams K.H."/>
            <person name="Hubbard S.S."/>
            <person name="Banfield J.F."/>
        </authorList>
    </citation>
    <scope>NUCLEOTIDE SEQUENCE [LARGE SCALE GENOMIC DNA]</scope>
</reference>
<dbReference type="SUPFAM" id="SSF160719">
    <property type="entry name" value="gpW/gp25-like"/>
    <property type="match status" value="1"/>
</dbReference>
<gene>
    <name evidence="2" type="ORF">A2527_00900</name>
</gene>
<accession>A0A1F6G8V8</accession>
<comment type="caution">
    <text evidence="2">The sequence shown here is derived from an EMBL/GenBank/DDBJ whole genome shotgun (WGS) entry which is preliminary data.</text>
</comment>
<evidence type="ECO:0000313" key="3">
    <source>
        <dbReference type="Proteomes" id="UP000178449"/>
    </source>
</evidence>